<name>A0A183SH34_SCHSO</name>
<keyword evidence="2" id="KW-1185">Reference proteome</keyword>
<reference evidence="3" key="1">
    <citation type="submission" date="2016-06" db="UniProtKB">
        <authorList>
            <consortium name="WormBaseParasite"/>
        </authorList>
    </citation>
    <scope>IDENTIFICATION</scope>
</reference>
<dbReference type="WBParaSite" id="SSLN_0000363501-mRNA-1">
    <property type="protein sequence ID" value="SSLN_0000363501-mRNA-1"/>
    <property type="gene ID" value="SSLN_0000363501"/>
</dbReference>
<proteinExistence type="predicted"/>
<dbReference type="Proteomes" id="UP000275846">
    <property type="component" value="Unassembled WGS sequence"/>
</dbReference>
<gene>
    <name evidence="1" type="ORF">SSLN_LOCUS3532</name>
</gene>
<evidence type="ECO:0000313" key="1">
    <source>
        <dbReference type="EMBL" id="VDL89917.1"/>
    </source>
</evidence>
<accession>A0A183SH34</accession>
<sequence length="119" mass="13108">MAKALGSFTQTNVAKKVGRFCWAQLGDWHIDAALNCEVLLGTPYALHSIIGTQYCTHSFSLMWFTSIIGAYAPNEKKIKFYEELHALLASVPKADNLVSTAATITDSFFSEPAWNITSC</sequence>
<protein>
    <submittedName>
        <fullName evidence="3">Transmembrane protein</fullName>
    </submittedName>
</protein>
<organism evidence="3">
    <name type="scientific">Schistocephalus solidus</name>
    <name type="common">Tapeworm</name>
    <dbReference type="NCBI Taxonomy" id="70667"/>
    <lineage>
        <taxon>Eukaryota</taxon>
        <taxon>Metazoa</taxon>
        <taxon>Spiralia</taxon>
        <taxon>Lophotrochozoa</taxon>
        <taxon>Platyhelminthes</taxon>
        <taxon>Cestoda</taxon>
        <taxon>Eucestoda</taxon>
        <taxon>Diphyllobothriidea</taxon>
        <taxon>Diphyllobothriidae</taxon>
        <taxon>Schistocephalus</taxon>
    </lineage>
</organism>
<dbReference type="AlphaFoldDB" id="A0A183SH34"/>
<evidence type="ECO:0000313" key="3">
    <source>
        <dbReference type="WBParaSite" id="SSLN_0000363501-mRNA-1"/>
    </source>
</evidence>
<dbReference type="OrthoDB" id="414666at2759"/>
<evidence type="ECO:0000313" key="2">
    <source>
        <dbReference type="Proteomes" id="UP000275846"/>
    </source>
</evidence>
<reference evidence="1 2" key="2">
    <citation type="submission" date="2018-11" db="EMBL/GenBank/DDBJ databases">
        <authorList>
            <consortium name="Pathogen Informatics"/>
        </authorList>
    </citation>
    <scope>NUCLEOTIDE SEQUENCE [LARGE SCALE GENOMIC DNA]</scope>
    <source>
        <strain evidence="1 2">NST_G2</strain>
    </source>
</reference>
<dbReference type="EMBL" id="UYSU01032564">
    <property type="protein sequence ID" value="VDL89917.1"/>
    <property type="molecule type" value="Genomic_DNA"/>
</dbReference>